<keyword evidence="1" id="KW-0472">Membrane</keyword>
<evidence type="ECO:0000313" key="3">
    <source>
        <dbReference type="EMBL" id="MFC4737258.1"/>
    </source>
</evidence>
<gene>
    <name evidence="3" type="ORF">ACFO4L_11715</name>
</gene>
<keyword evidence="4" id="KW-1185">Reference proteome</keyword>
<evidence type="ECO:0000313" key="4">
    <source>
        <dbReference type="Proteomes" id="UP001595896"/>
    </source>
</evidence>
<name>A0ABV9NV46_9BACI</name>
<proteinExistence type="predicted"/>
<sequence>MIRKQTGQSLVEFALLLPVFIILVVGIVDFGRVLYTQLELQLVAQESVRLGGLGETDGAIQTYVANNATRTDGLQVSISPSGSRAPGTYVTVELTYPEQVLGVLGTASIPYEVRASSTIRVE</sequence>
<dbReference type="RefSeq" id="WP_377909860.1">
    <property type="nucleotide sequence ID" value="NZ_JBHSGK010000013.1"/>
</dbReference>
<reference evidence="4" key="1">
    <citation type="journal article" date="2019" name="Int. J. Syst. Evol. Microbiol.">
        <title>The Global Catalogue of Microorganisms (GCM) 10K type strain sequencing project: providing services to taxonomists for standard genome sequencing and annotation.</title>
        <authorList>
            <consortium name="The Broad Institute Genomics Platform"/>
            <consortium name="The Broad Institute Genome Sequencing Center for Infectious Disease"/>
            <person name="Wu L."/>
            <person name="Ma J."/>
        </authorList>
    </citation>
    <scope>NUCLEOTIDE SEQUENCE [LARGE SCALE GENOMIC DNA]</scope>
    <source>
        <strain evidence="4">JCM 12165</strain>
    </source>
</reference>
<keyword evidence="1" id="KW-0812">Transmembrane</keyword>
<organism evidence="3 4">
    <name type="scientific">Bacillus daqingensis</name>
    <dbReference type="NCBI Taxonomy" id="872396"/>
    <lineage>
        <taxon>Bacteria</taxon>
        <taxon>Bacillati</taxon>
        <taxon>Bacillota</taxon>
        <taxon>Bacilli</taxon>
        <taxon>Bacillales</taxon>
        <taxon>Bacillaceae</taxon>
        <taxon>Bacillus</taxon>
    </lineage>
</organism>
<dbReference type="EMBL" id="JBHSGK010000013">
    <property type="protein sequence ID" value="MFC4737258.1"/>
    <property type="molecule type" value="Genomic_DNA"/>
</dbReference>
<accession>A0ABV9NV46</accession>
<dbReference type="Proteomes" id="UP001595896">
    <property type="component" value="Unassembled WGS sequence"/>
</dbReference>
<comment type="caution">
    <text evidence="3">The sequence shown here is derived from an EMBL/GenBank/DDBJ whole genome shotgun (WGS) entry which is preliminary data.</text>
</comment>
<evidence type="ECO:0000259" key="2">
    <source>
        <dbReference type="Pfam" id="PF07811"/>
    </source>
</evidence>
<feature type="domain" description="TadE-like" evidence="2">
    <location>
        <begin position="7"/>
        <end position="49"/>
    </location>
</feature>
<dbReference type="Pfam" id="PF07811">
    <property type="entry name" value="TadE"/>
    <property type="match status" value="1"/>
</dbReference>
<protein>
    <submittedName>
        <fullName evidence="3">TadE/TadG family type IV pilus assembly protein</fullName>
    </submittedName>
</protein>
<dbReference type="InterPro" id="IPR012495">
    <property type="entry name" value="TadE-like_dom"/>
</dbReference>
<feature type="transmembrane region" description="Helical" evidence="1">
    <location>
        <begin position="12"/>
        <end position="35"/>
    </location>
</feature>
<keyword evidence="1" id="KW-1133">Transmembrane helix</keyword>
<evidence type="ECO:0000256" key="1">
    <source>
        <dbReference type="SAM" id="Phobius"/>
    </source>
</evidence>